<dbReference type="PATRIC" id="fig|416269.6.peg.531"/>
<organism evidence="1 2">
    <name type="scientific">Actinobacillus pleuropneumoniae serotype 5b (strain L20)</name>
    <dbReference type="NCBI Taxonomy" id="416269"/>
    <lineage>
        <taxon>Bacteria</taxon>
        <taxon>Pseudomonadati</taxon>
        <taxon>Pseudomonadota</taxon>
        <taxon>Gammaproteobacteria</taxon>
        <taxon>Pasteurellales</taxon>
        <taxon>Pasteurellaceae</taxon>
        <taxon>Actinobacillus</taxon>
    </lineage>
</organism>
<reference evidence="1 2" key="1">
    <citation type="journal article" date="2008" name="J. Bacteriol.">
        <title>The complete genome sequence of Actinobacillus pleuropneumoniae L20 (serotype 5b).</title>
        <authorList>
            <person name="Foote S.J."/>
            <person name="Bosse J.T."/>
            <person name="Bouevitch A.B."/>
            <person name="Langford P.R."/>
            <person name="Young N.M."/>
            <person name="Nash J.H."/>
        </authorList>
    </citation>
    <scope>NUCLEOTIDE SEQUENCE [LARGE SCALE GENOMIC DNA]</scope>
    <source>
        <strain evidence="1 2">L20</strain>
    </source>
</reference>
<dbReference type="EnsemblBacteria" id="ABN73610">
    <property type="protein sequence ID" value="ABN73610"/>
    <property type="gene ID" value="APL_0506"/>
</dbReference>
<dbReference type="eggNOG" id="COG2959">
    <property type="taxonomic scope" value="Bacteria"/>
</dbReference>
<dbReference type="KEGG" id="apl:APL_0506"/>
<evidence type="ECO:0000313" key="1">
    <source>
        <dbReference type="EMBL" id="ABN73610.1"/>
    </source>
</evidence>
<dbReference type="RefSeq" id="WP_011848402.1">
    <property type="nucleotide sequence ID" value="NC_009053.1"/>
</dbReference>
<dbReference type="AlphaFoldDB" id="A3MZM4"/>
<proteinExistence type="predicted"/>
<accession>A3MZM4</accession>
<evidence type="ECO:0000313" key="2">
    <source>
        <dbReference type="Proteomes" id="UP000001432"/>
    </source>
</evidence>
<dbReference type="Pfam" id="PF10828">
    <property type="entry name" value="DUF2570"/>
    <property type="match status" value="1"/>
</dbReference>
<name>A3MZM4_ACTP2</name>
<sequence length="123" mass="13372">MLDGFTKAMGLLVGGLALLVVALGGWSLYQSSKIDTLNAEVKAKDSLIAEQQAVNQELITQLETEKQAVEYQQKITNELKAQMETERENVKTILIKEPCGGVAMPSAVIDSIKRLHSVGSNKD</sequence>
<protein>
    <submittedName>
        <fullName evidence="1">Uncharacterized protein</fullName>
    </submittedName>
</protein>
<dbReference type="EMBL" id="CP000569">
    <property type="protein sequence ID" value="ABN73610.1"/>
    <property type="molecule type" value="Genomic_DNA"/>
</dbReference>
<gene>
    <name evidence="1" type="ordered locus">APL_0506</name>
</gene>
<dbReference type="HOGENOM" id="CLU_172462_0_0_6"/>
<dbReference type="Proteomes" id="UP000001432">
    <property type="component" value="Chromosome"/>
</dbReference>
<dbReference type="InterPro" id="IPR022538">
    <property type="entry name" value="DUF2570"/>
</dbReference>